<dbReference type="AlphaFoldDB" id="A0A371GPP3"/>
<keyword evidence="2" id="KW-1185">Reference proteome</keyword>
<evidence type="ECO:0000313" key="1">
    <source>
        <dbReference type="EMBL" id="RDX92537.1"/>
    </source>
</evidence>
<feature type="non-terminal residue" evidence="1">
    <location>
        <position position="1"/>
    </location>
</feature>
<dbReference type="PANTHER" id="PTHR48475:SF1">
    <property type="entry name" value="RNASE H TYPE-1 DOMAIN-CONTAINING PROTEIN"/>
    <property type="match status" value="1"/>
</dbReference>
<dbReference type="InterPro" id="IPR012337">
    <property type="entry name" value="RNaseH-like_sf"/>
</dbReference>
<gene>
    <name evidence="1" type="ORF">CR513_25315</name>
</gene>
<comment type="caution">
    <text evidence="1">The sequence shown here is derived from an EMBL/GenBank/DDBJ whole genome shotgun (WGS) entry which is preliminary data.</text>
</comment>
<reference evidence="1" key="1">
    <citation type="submission" date="2018-05" db="EMBL/GenBank/DDBJ databases">
        <title>Draft genome of Mucuna pruriens seed.</title>
        <authorList>
            <person name="Nnadi N.E."/>
            <person name="Vos R."/>
            <person name="Hasami M.H."/>
            <person name="Devisetty U.K."/>
            <person name="Aguiy J.C."/>
        </authorList>
    </citation>
    <scope>NUCLEOTIDE SEQUENCE [LARGE SCALE GENOMIC DNA]</scope>
    <source>
        <strain evidence="1">JCA_2017</strain>
    </source>
</reference>
<dbReference type="PANTHER" id="PTHR48475">
    <property type="entry name" value="RIBONUCLEASE H"/>
    <property type="match status" value="1"/>
</dbReference>
<proteinExistence type="predicted"/>
<dbReference type="SUPFAM" id="SSF53098">
    <property type="entry name" value="Ribonuclease H-like"/>
    <property type="match status" value="1"/>
</dbReference>
<evidence type="ECO:0000313" key="2">
    <source>
        <dbReference type="Proteomes" id="UP000257109"/>
    </source>
</evidence>
<organism evidence="1 2">
    <name type="scientific">Mucuna pruriens</name>
    <name type="common">Velvet bean</name>
    <name type="synonym">Dolichos pruriens</name>
    <dbReference type="NCBI Taxonomy" id="157652"/>
    <lineage>
        <taxon>Eukaryota</taxon>
        <taxon>Viridiplantae</taxon>
        <taxon>Streptophyta</taxon>
        <taxon>Embryophyta</taxon>
        <taxon>Tracheophyta</taxon>
        <taxon>Spermatophyta</taxon>
        <taxon>Magnoliopsida</taxon>
        <taxon>eudicotyledons</taxon>
        <taxon>Gunneridae</taxon>
        <taxon>Pentapetalae</taxon>
        <taxon>rosids</taxon>
        <taxon>fabids</taxon>
        <taxon>Fabales</taxon>
        <taxon>Fabaceae</taxon>
        <taxon>Papilionoideae</taxon>
        <taxon>50 kb inversion clade</taxon>
        <taxon>NPAAA clade</taxon>
        <taxon>indigoferoid/millettioid clade</taxon>
        <taxon>Phaseoleae</taxon>
        <taxon>Mucuna</taxon>
    </lineage>
</organism>
<dbReference type="EMBL" id="QJKJ01004851">
    <property type="protein sequence ID" value="RDX92537.1"/>
    <property type="molecule type" value="Genomic_DNA"/>
</dbReference>
<name>A0A371GPP3_MUCPR</name>
<sequence length="322" mass="36403">MTKKEQEGFKEYAQRWRELAMQVQPPITEREMVTMFIDTLLVFPLTKTNTSSYPTRIQVGAMATPPTPYIPQCQSRADVGATNSTRPVQQGARRPPQALTPIPITYTELLPQLLEQKLMEVIPLKPLEPPSREALTVMPSAITMGSNRQSNPLPTHRNVAINAISRDNSKWVEKTNRRKGKGSTTKHVNKADVAYHPLDDYQPLLHEFPNENIMVVEEARSESNLTRWKLWFDRASNLLGNGIGAVLASPEGQCFPFSARLGFNCTNNMIEYEACATGITMATEHKVKALRVFGDSVLFHREWETCDAKLVPYHNYVMEMSN</sequence>
<dbReference type="GO" id="GO:0003676">
    <property type="term" value="F:nucleic acid binding"/>
    <property type="evidence" value="ECO:0007669"/>
    <property type="project" value="InterPro"/>
</dbReference>
<dbReference type="Proteomes" id="UP000257109">
    <property type="component" value="Unassembled WGS sequence"/>
</dbReference>
<dbReference type="InterPro" id="IPR036397">
    <property type="entry name" value="RNaseH_sf"/>
</dbReference>
<accession>A0A371GPP3</accession>
<evidence type="ECO:0008006" key="3">
    <source>
        <dbReference type="Google" id="ProtNLM"/>
    </source>
</evidence>
<dbReference type="OrthoDB" id="101614at2759"/>
<protein>
    <recommendedName>
        <fullName evidence="3">RNase H type-1 domain-containing protein</fullName>
    </recommendedName>
</protein>
<dbReference type="Gene3D" id="3.30.420.10">
    <property type="entry name" value="Ribonuclease H-like superfamily/Ribonuclease H"/>
    <property type="match status" value="1"/>
</dbReference>